<dbReference type="RefSeq" id="WP_205132735.1">
    <property type="nucleotide sequence ID" value="NZ_JACSNT010000002.1"/>
</dbReference>
<keyword evidence="2" id="KW-1185">Reference proteome</keyword>
<evidence type="ECO:0000313" key="2">
    <source>
        <dbReference type="Proteomes" id="UP000729290"/>
    </source>
</evidence>
<reference evidence="1 2" key="1">
    <citation type="journal article" date="2021" name="Sci. Rep.">
        <title>The distribution of antibiotic resistance genes in chicken gut microbiota commensals.</title>
        <authorList>
            <person name="Juricova H."/>
            <person name="Matiasovicova J."/>
            <person name="Kubasova T."/>
            <person name="Cejkova D."/>
            <person name="Rychlik I."/>
        </authorList>
    </citation>
    <scope>NUCLEOTIDE SEQUENCE [LARGE SCALE GENOMIC DNA]</scope>
    <source>
        <strain evidence="1 2">An431b</strain>
    </source>
</reference>
<sequence>MKTPCYKCQLRQENCHAGCGAYKEYRLWLDEQRKKQAEINRPELEARGRRQEVMNYFLHAGCQPTRGFQLTKARNRK</sequence>
<protein>
    <submittedName>
        <fullName evidence="1">Uncharacterized protein</fullName>
    </submittedName>
</protein>
<dbReference type="Proteomes" id="UP000729290">
    <property type="component" value="Unassembled WGS sequence"/>
</dbReference>
<evidence type="ECO:0000313" key="1">
    <source>
        <dbReference type="EMBL" id="MBM6877902.1"/>
    </source>
</evidence>
<proteinExistence type="predicted"/>
<gene>
    <name evidence="1" type="ORF">H9X83_06975</name>
</gene>
<accession>A0ABS2GBB8</accession>
<name>A0ABS2GBB8_9FIRM</name>
<organism evidence="1 2">
    <name type="scientific">Anaerotignum lactatifermentans</name>
    <dbReference type="NCBI Taxonomy" id="160404"/>
    <lineage>
        <taxon>Bacteria</taxon>
        <taxon>Bacillati</taxon>
        <taxon>Bacillota</taxon>
        <taxon>Clostridia</taxon>
        <taxon>Lachnospirales</taxon>
        <taxon>Anaerotignaceae</taxon>
        <taxon>Anaerotignum</taxon>
    </lineage>
</organism>
<comment type="caution">
    <text evidence="1">The sequence shown here is derived from an EMBL/GenBank/DDBJ whole genome shotgun (WGS) entry which is preliminary data.</text>
</comment>
<dbReference type="EMBL" id="JACSNV010000008">
    <property type="protein sequence ID" value="MBM6877902.1"/>
    <property type="molecule type" value="Genomic_DNA"/>
</dbReference>